<evidence type="ECO:0000256" key="1">
    <source>
        <dbReference type="ARBA" id="ARBA00006525"/>
    </source>
</evidence>
<proteinExistence type="inferred from homology"/>
<feature type="domain" description="Smf/DprA SAM" evidence="3">
    <location>
        <begin position="1"/>
        <end position="65"/>
    </location>
</feature>
<feature type="domain" description="Smf/DprA SLOG" evidence="2">
    <location>
        <begin position="74"/>
        <end position="214"/>
    </location>
</feature>
<name>A0A4Z0P5F2_SALET</name>
<dbReference type="PANTHER" id="PTHR43022:SF1">
    <property type="entry name" value="PROTEIN SMF"/>
    <property type="match status" value="1"/>
</dbReference>
<dbReference type="InterPro" id="IPR003488">
    <property type="entry name" value="DprA"/>
</dbReference>
<protein>
    <submittedName>
        <fullName evidence="4">DNA-protecting protein DprA</fullName>
    </submittedName>
</protein>
<sequence length="215" mass="23440">MARTEIWLRLMYVGDLYGEAMLNMANSLIRQPQINRTHLQEAGLTARQAERFLQLPAGVLDETLRWLELPQHHFLCADSEIYPPQLRAIDDYPGAIFIDGDPACLHTCQLAVVGSRSHSWYGERWGRLLCESLAKSGLTITSGLARGIDGVAHIAAVSMGGKSVAVLGKGLAKIFPRPHGVLAGNLIATGGAVVSEFPLSPPPLPHSFPRMSRIR</sequence>
<dbReference type="PANTHER" id="PTHR43022">
    <property type="entry name" value="PROTEIN SMF"/>
    <property type="match status" value="1"/>
</dbReference>
<comment type="caution">
    <text evidence="4">The sequence shown here is derived from an EMBL/GenBank/DDBJ whole genome shotgun (WGS) entry which is preliminary data.</text>
</comment>
<dbReference type="Gene3D" id="3.40.50.450">
    <property type="match status" value="1"/>
</dbReference>
<dbReference type="Proteomes" id="UP000298196">
    <property type="component" value="Unassembled WGS sequence"/>
</dbReference>
<reference evidence="4 5" key="1">
    <citation type="submission" date="2018-03" db="EMBL/GenBank/DDBJ databases">
        <title>Non-Typhoidal Salmonella genome sequencing and assembly.</title>
        <authorList>
            <person name="Matchawe C."/>
        </authorList>
    </citation>
    <scope>NUCLEOTIDE SEQUENCE [LARGE SCALE GENOMIC DNA]</scope>
    <source>
        <strain evidence="4 5">22sa</strain>
    </source>
</reference>
<keyword evidence="5" id="KW-1185">Reference proteome</keyword>
<dbReference type="Pfam" id="PF02481">
    <property type="entry name" value="DNA_processg_A"/>
    <property type="match status" value="1"/>
</dbReference>
<evidence type="ECO:0000313" key="5">
    <source>
        <dbReference type="Proteomes" id="UP000298196"/>
    </source>
</evidence>
<dbReference type="InterPro" id="IPR057666">
    <property type="entry name" value="DrpA_SLOG"/>
</dbReference>
<dbReference type="Pfam" id="PF25317">
    <property type="entry name" value="SAM_SMF"/>
    <property type="match status" value="1"/>
</dbReference>
<evidence type="ECO:0000259" key="3">
    <source>
        <dbReference type="Pfam" id="PF25317"/>
    </source>
</evidence>
<dbReference type="SUPFAM" id="SSF102405">
    <property type="entry name" value="MCP/YpsA-like"/>
    <property type="match status" value="1"/>
</dbReference>
<organism evidence="4 5">
    <name type="scientific">Salmonella enterica subsp. enterica serovar Poona</name>
    <dbReference type="NCBI Taxonomy" id="436295"/>
    <lineage>
        <taxon>Bacteria</taxon>
        <taxon>Pseudomonadati</taxon>
        <taxon>Pseudomonadota</taxon>
        <taxon>Gammaproteobacteria</taxon>
        <taxon>Enterobacterales</taxon>
        <taxon>Enterobacteriaceae</taxon>
        <taxon>Salmonella</taxon>
    </lineage>
</organism>
<gene>
    <name evidence="4" type="ORF">C9F07_07360</name>
</gene>
<dbReference type="InterPro" id="IPR057338">
    <property type="entry name" value="DprA_SAM"/>
</dbReference>
<evidence type="ECO:0000259" key="2">
    <source>
        <dbReference type="Pfam" id="PF02481"/>
    </source>
</evidence>
<accession>A0A4Z0P5F2</accession>
<evidence type="ECO:0000313" key="4">
    <source>
        <dbReference type="EMBL" id="TGE07521.1"/>
    </source>
</evidence>
<feature type="non-terminal residue" evidence="4">
    <location>
        <position position="215"/>
    </location>
</feature>
<dbReference type="EMBL" id="PYKI01000813">
    <property type="protein sequence ID" value="TGE07521.1"/>
    <property type="molecule type" value="Genomic_DNA"/>
</dbReference>
<dbReference type="AlphaFoldDB" id="A0A4Z0P5F2"/>
<comment type="similarity">
    <text evidence="1">Belongs to the DprA/Smf family.</text>
</comment>
<dbReference type="GO" id="GO:0009294">
    <property type="term" value="P:DNA-mediated transformation"/>
    <property type="evidence" value="ECO:0007669"/>
    <property type="project" value="InterPro"/>
</dbReference>